<feature type="transmembrane region" description="Helical" evidence="6">
    <location>
        <begin position="236"/>
        <end position="255"/>
    </location>
</feature>
<dbReference type="Pfam" id="PF00753">
    <property type="entry name" value="Lactamase_B"/>
    <property type="match status" value="1"/>
</dbReference>
<comment type="subcellular location">
    <subcellularLocation>
        <location evidence="1">Cell membrane</location>
        <topology evidence="1">Multi-pass membrane protein</topology>
    </subcellularLocation>
</comment>
<dbReference type="InterPro" id="IPR004797">
    <property type="entry name" value="Competence_ComEC/Rec2"/>
</dbReference>
<reference evidence="8 9" key="1">
    <citation type="submission" date="2019-03" db="EMBL/GenBank/DDBJ databases">
        <title>Complete Genome Sequence of Leuconostoc kimchii strain NKJ218 Isolated from Homemade Kimchi.</title>
        <authorList>
            <person name="Jung J.Y."/>
            <person name="Jin H.M."/>
            <person name="Jung J.-W."/>
            <person name="Lee S.-Y."/>
            <person name="Ryu B.-G."/>
            <person name="Han S.-S."/>
            <person name="Kang H.K."/>
            <person name="Choi H.W."/>
            <person name="Chung E.J."/>
            <person name="Choi K.-M."/>
        </authorList>
    </citation>
    <scope>NUCLEOTIDE SEQUENCE [LARGE SCALE GENOMIC DNA]</scope>
    <source>
        <strain evidence="8 9">NKJ218</strain>
    </source>
</reference>
<gene>
    <name evidence="8" type="ORF">EW139_07790</name>
</gene>
<organism evidence="8 9">
    <name type="scientific">Leuconostoc kimchii</name>
    <dbReference type="NCBI Taxonomy" id="136609"/>
    <lineage>
        <taxon>Bacteria</taxon>
        <taxon>Bacillati</taxon>
        <taxon>Bacillota</taxon>
        <taxon>Bacilli</taxon>
        <taxon>Lactobacillales</taxon>
        <taxon>Lactobacillaceae</taxon>
        <taxon>Leuconostoc</taxon>
    </lineage>
</organism>
<sequence length="761" mass="84977">MGNRYLLIISLMIAAIGGCIYRLNIVTVVLLGITIAVFCLNFNKQSAYLFIVLAIPFLCYFAYDASRLAQQSSQKDNDSASVCGVILPDEIIINGDRLQANAHLVSGETVRLYTKLTSQLEKQAWSSENRIMHFQGIGDFARIKAPTNFNQFDAKSYYETKHVTHQIIIKSWTVQQAKGTSLWQKCRYQLHIWHAKGIHNTETLPQPLSDYAQALILGTTPQSLYGNNPGVQTLGLIHLFSVSGFHVSYVLMLLMGILRRLYVPKEISALIGSVVLLLYFVFAGEPAVLVRALIAGLIMMTRLAGCRRVPSGSVWAVSLLGSLIYEPGILLSLGGQLSFALTFCLIFVKKLNFWQINLLLSAVSLPLIVSQQYTWHILQTVTNFAAIPLFSAIIVPCVMIGFFGQLLPIVMHLMNAVIKLFAQTVDAIANLPGQIVVGHIPWFFVILLFLLSLILFVRQKRIAQFARIGWLVLLTLTMIWTHLPLHGEITTFDIGQGDSALIREPFNRTVTLIDTGGKLTFGNQQPWQVQSFQRTSGETVIINYLHSRGINHIDNLVLTHHDYDHIGDAKVILQKMKVTRLVMPAGMSNQPAFEREIKPYLRKTVIFEVTQGISVPDLPFQVLHPFQTGQAGNEDSVALYGQFGGQTMFTSGDLDQSGETAIAAQYPMMKVDILKLGHHGSKTSTHPDVIKQWQPHVGIVSAGRNNRYHHPHAETLKTIQDSHMTLFNTQTHGMIRYIYTKQKGHFEVKLTHEPAATTTAN</sequence>
<feature type="transmembrane region" description="Helical" evidence="6">
    <location>
        <begin position="353"/>
        <end position="369"/>
    </location>
</feature>
<dbReference type="CDD" id="cd07731">
    <property type="entry name" value="ComA-like_MBL-fold"/>
    <property type="match status" value="1"/>
</dbReference>
<feature type="transmembrane region" description="Helical" evidence="6">
    <location>
        <begin position="46"/>
        <end position="63"/>
    </location>
</feature>
<feature type="transmembrane region" description="Helical" evidence="6">
    <location>
        <begin position="465"/>
        <end position="483"/>
    </location>
</feature>
<evidence type="ECO:0000256" key="6">
    <source>
        <dbReference type="SAM" id="Phobius"/>
    </source>
</evidence>
<evidence type="ECO:0000313" key="8">
    <source>
        <dbReference type="EMBL" id="QBR48030.1"/>
    </source>
</evidence>
<dbReference type="InterPro" id="IPR036866">
    <property type="entry name" value="RibonucZ/Hydroxyglut_hydro"/>
</dbReference>
<feature type="transmembrane region" description="Helical" evidence="6">
    <location>
        <begin position="312"/>
        <end position="333"/>
    </location>
</feature>
<dbReference type="InterPro" id="IPR035681">
    <property type="entry name" value="ComA-like_MBL"/>
</dbReference>
<accession>A0ABX5SKX4</accession>
<dbReference type="InterPro" id="IPR052159">
    <property type="entry name" value="Competence_DNA_uptake"/>
</dbReference>
<feature type="transmembrane region" description="Helical" evidence="6">
    <location>
        <begin position="6"/>
        <end position="39"/>
    </location>
</feature>
<proteinExistence type="predicted"/>
<keyword evidence="5 6" id="KW-0472">Membrane</keyword>
<evidence type="ECO:0000256" key="1">
    <source>
        <dbReference type="ARBA" id="ARBA00004651"/>
    </source>
</evidence>
<feature type="domain" description="Metallo-beta-lactamase" evidence="7">
    <location>
        <begin position="496"/>
        <end position="704"/>
    </location>
</feature>
<evidence type="ECO:0000259" key="7">
    <source>
        <dbReference type="SMART" id="SM00849"/>
    </source>
</evidence>
<feature type="transmembrane region" description="Helical" evidence="6">
    <location>
        <begin position="440"/>
        <end position="458"/>
    </location>
</feature>
<dbReference type="NCBIfam" id="TIGR00360">
    <property type="entry name" value="ComEC_N-term"/>
    <property type="match status" value="1"/>
</dbReference>
<name>A0ABX5SKX4_9LACO</name>
<dbReference type="RefSeq" id="WP_013103685.1">
    <property type="nucleotide sequence ID" value="NZ_CP037939.1"/>
</dbReference>
<evidence type="ECO:0000256" key="3">
    <source>
        <dbReference type="ARBA" id="ARBA00022692"/>
    </source>
</evidence>
<dbReference type="Pfam" id="PF03772">
    <property type="entry name" value="Competence"/>
    <property type="match status" value="1"/>
</dbReference>
<dbReference type="Gene3D" id="3.60.15.10">
    <property type="entry name" value="Ribonuclease Z/Hydroxyacylglutathione hydrolase-like"/>
    <property type="match status" value="1"/>
</dbReference>
<dbReference type="EMBL" id="CP037939">
    <property type="protein sequence ID" value="QBR48030.1"/>
    <property type="molecule type" value="Genomic_DNA"/>
</dbReference>
<evidence type="ECO:0000313" key="9">
    <source>
        <dbReference type="Proteomes" id="UP000295756"/>
    </source>
</evidence>
<dbReference type="InterPro" id="IPR001279">
    <property type="entry name" value="Metallo-B-lactamas"/>
</dbReference>
<feature type="transmembrane region" description="Helical" evidence="6">
    <location>
        <begin position="381"/>
        <end position="404"/>
    </location>
</feature>
<dbReference type="NCBIfam" id="TIGR00361">
    <property type="entry name" value="ComEC_Rec2"/>
    <property type="match status" value="1"/>
</dbReference>
<evidence type="ECO:0000256" key="2">
    <source>
        <dbReference type="ARBA" id="ARBA00022475"/>
    </source>
</evidence>
<keyword evidence="4 6" id="KW-1133">Transmembrane helix</keyword>
<evidence type="ECO:0000256" key="4">
    <source>
        <dbReference type="ARBA" id="ARBA00022989"/>
    </source>
</evidence>
<evidence type="ECO:0000256" key="5">
    <source>
        <dbReference type="ARBA" id="ARBA00023136"/>
    </source>
</evidence>
<dbReference type="SMART" id="SM00849">
    <property type="entry name" value="Lactamase_B"/>
    <property type="match status" value="1"/>
</dbReference>
<keyword evidence="3 6" id="KW-0812">Transmembrane</keyword>
<dbReference type="PANTHER" id="PTHR30619:SF7">
    <property type="entry name" value="BETA-LACTAMASE DOMAIN PROTEIN"/>
    <property type="match status" value="1"/>
</dbReference>
<dbReference type="PANTHER" id="PTHR30619">
    <property type="entry name" value="DNA INTERNALIZATION/COMPETENCE PROTEIN COMEC/REC2"/>
    <property type="match status" value="1"/>
</dbReference>
<dbReference type="InterPro" id="IPR004477">
    <property type="entry name" value="ComEC_N"/>
</dbReference>
<dbReference type="Proteomes" id="UP000295756">
    <property type="component" value="Chromosome"/>
</dbReference>
<keyword evidence="2" id="KW-1003">Cell membrane</keyword>
<dbReference type="PROSITE" id="PS51257">
    <property type="entry name" value="PROKAR_LIPOPROTEIN"/>
    <property type="match status" value="1"/>
</dbReference>
<protein>
    <submittedName>
        <fullName evidence="8">DNA internalization-related competence protein ComEC/Rec2</fullName>
    </submittedName>
</protein>
<keyword evidence="9" id="KW-1185">Reference proteome</keyword>
<dbReference type="SUPFAM" id="SSF56281">
    <property type="entry name" value="Metallo-hydrolase/oxidoreductase"/>
    <property type="match status" value="1"/>
</dbReference>
<feature type="transmembrane region" description="Helical" evidence="6">
    <location>
        <begin position="267"/>
        <end position="282"/>
    </location>
</feature>